<accession>A0A841L675</accession>
<dbReference type="Pfam" id="PF01557">
    <property type="entry name" value="FAA_hydrolase"/>
    <property type="match status" value="1"/>
</dbReference>
<organism evidence="3 4">
    <name type="scientific">Polymorphobacter multimanifer</name>
    <dbReference type="NCBI Taxonomy" id="1070431"/>
    <lineage>
        <taxon>Bacteria</taxon>
        <taxon>Pseudomonadati</taxon>
        <taxon>Pseudomonadota</taxon>
        <taxon>Alphaproteobacteria</taxon>
        <taxon>Sphingomonadales</taxon>
        <taxon>Sphingosinicellaceae</taxon>
        <taxon>Polymorphobacter</taxon>
    </lineage>
</organism>
<dbReference type="RefSeq" id="WP_184199321.1">
    <property type="nucleotide sequence ID" value="NZ_JACIIV010000013.1"/>
</dbReference>
<dbReference type="PANTHER" id="PTHR30143">
    <property type="entry name" value="ACID HYDRATASE"/>
    <property type="match status" value="1"/>
</dbReference>
<dbReference type="AlphaFoldDB" id="A0A841L675"/>
<dbReference type="GO" id="GO:0005737">
    <property type="term" value="C:cytoplasm"/>
    <property type="evidence" value="ECO:0007669"/>
    <property type="project" value="TreeGrafter"/>
</dbReference>
<evidence type="ECO:0000259" key="2">
    <source>
        <dbReference type="Pfam" id="PF01557"/>
    </source>
</evidence>
<dbReference type="InterPro" id="IPR011234">
    <property type="entry name" value="Fumarylacetoacetase-like_C"/>
</dbReference>
<reference evidence="3 4" key="1">
    <citation type="submission" date="2020-08" db="EMBL/GenBank/DDBJ databases">
        <title>Genomic Encyclopedia of Type Strains, Phase IV (KMG-IV): sequencing the most valuable type-strain genomes for metagenomic binning, comparative biology and taxonomic classification.</title>
        <authorList>
            <person name="Goeker M."/>
        </authorList>
    </citation>
    <scope>NUCLEOTIDE SEQUENCE [LARGE SCALE GENOMIC DNA]</scope>
    <source>
        <strain evidence="3 4">DSM 102189</strain>
    </source>
</reference>
<evidence type="ECO:0000313" key="4">
    <source>
        <dbReference type="Proteomes" id="UP000538147"/>
    </source>
</evidence>
<dbReference type="InterPro" id="IPR036663">
    <property type="entry name" value="Fumarylacetoacetase_C_sf"/>
</dbReference>
<protein>
    <submittedName>
        <fullName evidence="3">2-keto-4-pentenoate hydratase</fullName>
    </submittedName>
</protein>
<gene>
    <name evidence="3" type="ORF">FHS79_002101</name>
</gene>
<feature type="domain" description="Fumarylacetoacetase-like C-terminal" evidence="2">
    <location>
        <begin position="138"/>
        <end position="223"/>
    </location>
</feature>
<dbReference type="InterPro" id="IPR050772">
    <property type="entry name" value="Hydratase-Decarb/MhpD_sf"/>
</dbReference>
<evidence type="ECO:0000256" key="1">
    <source>
        <dbReference type="ARBA" id="ARBA00023239"/>
    </source>
</evidence>
<proteinExistence type="predicted"/>
<dbReference type="Proteomes" id="UP000538147">
    <property type="component" value="Unassembled WGS sequence"/>
</dbReference>
<sequence>MDEFVRALAAARLGGGLVDEVPALTLAQGYAVAAALAGRMGSVSGWKVGATSAGAMAFLGVEAPIHGRLFRLFRDGDIAVFPGERPLEVEPEVLLLLGDDLQPVAAHAGAEFNRPSFAAPFAHGTGAIVADNAASCGVLIGPPLPLAALEDPAALAISLSVNGAVACRGSADVVLGNPLRALAALRAALADDPRGLRPGDWIATGAMCRAAVIGRGDRLQLDAGLHGGATLTLG</sequence>
<dbReference type="EMBL" id="JACIIV010000013">
    <property type="protein sequence ID" value="MBB6227920.1"/>
    <property type="molecule type" value="Genomic_DNA"/>
</dbReference>
<comment type="caution">
    <text evidence="3">The sequence shown here is derived from an EMBL/GenBank/DDBJ whole genome shotgun (WGS) entry which is preliminary data.</text>
</comment>
<name>A0A841L675_9SPHN</name>
<dbReference type="PANTHER" id="PTHR30143:SF0">
    <property type="entry name" value="2-KETO-4-PENTENOATE HYDRATASE"/>
    <property type="match status" value="1"/>
</dbReference>
<dbReference type="GO" id="GO:0008684">
    <property type="term" value="F:2-oxopent-4-enoate hydratase activity"/>
    <property type="evidence" value="ECO:0007669"/>
    <property type="project" value="TreeGrafter"/>
</dbReference>
<dbReference type="Gene3D" id="3.90.850.10">
    <property type="entry name" value="Fumarylacetoacetase-like, C-terminal domain"/>
    <property type="match status" value="1"/>
</dbReference>
<keyword evidence="4" id="KW-1185">Reference proteome</keyword>
<keyword evidence="1" id="KW-0456">Lyase</keyword>
<dbReference type="SUPFAM" id="SSF56529">
    <property type="entry name" value="FAH"/>
    <property type="match status" value="1"/>
</dbReference>
<evidence type="ECO:0000313" key="3">
    <source>
        <dbReference type="EMBL" id="MBB6227920.1"/>
    </source>
</evidence>